<dbReference type="OrthoDB" id="5539631at2"/>
<dbReference type="AlphaFoldDB" id="B3E5Y5"/>
<protein>
    <submittedName>
        <fullName evidence="2">Uncharacterized protein</fullName>
    </submittedName>
</protein>
<dbReference type="KEGG" id="glo:Glov_2512"/>
<evidence type="ECO:0000256" key="1">
    <source>
        <dbReference type="SAM" id="SignalP"/>
    </source>
</evidence>
<keyword evidence="1" id="KW-0732">Signal</keyword>
<organism evidence="2 3">
    <name type="scientific">Trichlorobacter lovleyi (strain ATCC BAA-1151 / DSM 17278 / SZ)</name>
    <name type="common">Geobacter lovleyi</name>
    <dbReference type="NCBI Taxonomy" id="398767"/>
    <lineage>
        <taxon>Bacteria</taxon>
        <taxon>Pseudomonadati</taxon>
        <taxon>Thermodesulfobacteriota</taxon>
        <taxon>Desulfuromonadia</taxon>
        <taxon>Geobacterales</taxon>
        <taxon>Geobacteraceae</taxon>
        <taxon>Trichlorobacter</taxon>
    </lineage>
</organism>
<reference evidence="2 3" key="1">
    <citation type="submission" date="2008-05" db="EMBL/GenBank/DDBJ databases">
        <title>Complete sequence of chromosome of Geobacter lovleyi SZ.</title>
        <authorList>
            <consortium name="US DOE Joint Genome Institute"/>
            <person name="Lucas S."/>
            <person name="Copeland A."/>
            <person name="Lapidus A."/>
            <person name="Glavina del Rio T."/>
            <person name="Dalin E."/>
            <person name="Tice H."/>
            <person name="Bruce D."/>
            <person name="Goodwin L."/>
            <person name="Pitluck S."/>
            <person name="Chertkov O."/>
            <person name="Meincke L."/>
            <person name="Brettin T."/>
            <person name="Detter J.C."/>
            <person name="Han C."/>
            <person name="Tapia R."/>
            <person name="Kuske C.R."/>
            <person name="Schmutz J."/>
            <person name="Larimer F."/>
            <person name="Land M."/>
            <person name="Hauser L."/>
            <person name="Kyrpides N."/>
            <person name="Mikhailova N."/>
            <person name="Sung Y."/>
            <person name="Fletcher K.E."/>
            <person name="Ritalahti K.M."/>
            <person name="Loeffler F.E."/>
            <person name="Richardson P."/>
        </authorList>
    </citation>
    <scope>NUCLEOTIDE SEQUENCE [LARGE SCALE GENOMIC DNA]</scope>
    <source>
        <strain evidence="3">ATCC BAA-1151 / DSM 17278 / SZ</strain>
    </source>
</reference>
<proteinExistence type="predicted"/>
<name>B3E5Y5_TRIL1</name>
<dbReference type="EMBL" id="CP001089">
    <property type="protein sequence ID" value="ACD96226.1"/>
    <property type="molecule type" value="Genomic_DNA"/>
</dbReference>
<dbReference type="Proteomes" id="UP000002420">
    <property type="component" value="Chromosome"/>
</dbReference>
<feature type="chain" id="PRO_5002786029" evidence="1">
    <location>
        <begin position="38"/>
        <end position="162"/>
    </location>
</feature>
<accession>B3E5Y5</accession>
<gene>
    <name evidence="2" type="ordered locus">Glov_2512</name>
</gene>
<evidence type="ECO:0000313" key="2">
    <source>
        <dbReference type="EMBL" id="ACD96226.1"/>
    </source>
</evidence>
<dbReference type="STRING" id="398767.Glov_2512"/>
<dbReference type="RefSeq" id="WP_012470559.1">
    <property type="nucleotide sequence ID" value="NC_010814.1"/>
</dbReference>
<dbReference type="HOGENOM" id="CLU_1633033_0_0_7"/>
<sequence>MKNTDRGSRLTRAFFGLIASSLVVFAFMMLSPGAASAADDAEGDAKLQAMRADLMSCMEPQAAGQKAKEAFAKKYDVPLSALNAKLLDTPPTSNGGWPEWWATIVCNIEIYSAVGGIAWKVRYDMEHYFVMDVMHYCIVYSQYCDHYNWEQGCLKKHCPGCR</sequence>
<feature type="signal peptide" evidence="1">
    <location>
        <begin position="1"/>
        <end position="37"/>
    </location>
</feature>
<keyword evidence="3" id="KW-1185">Reference proteome</keyword>
<evidence type="ECO:0000313" key="3">
    <source>
        <dbReference type="Proteomes" id="UP000002420"/>
    </source>
</evidence>